<feature type="compositionally biased region" description="Low complexity" evidence="14">
    <location>
        <begin position="16"/>
        <end position="36"/>
    </location>
</feature>
<dbReference type="Gene3D" id="3.90.1150.10">
    <property type="entry name" value="Aspartate Aminotransferase, domain 1"/>
    <property type="match status" value="1"/>
</dbReference>
<feature type="binding site" evidence="13">
    <location>
        <position position="359"/>
    </location>
    <ligand>
        <name>pyridoxal 5'-phosphate</name>
        <dbReference type="ChEBI" id="CHEBI:597326"/>
    </ligand>
</feature>
<keyword evidence="4 13" id="KW-0963">Cytoplasm</keyword>
<dbReference type="InterPro" id="IPR000192">
    <property type="entry name" value="Aminotrans_V_dom"/>
</dbReference>
<keyword evidence="10 13" id="KW-0718">Serine biosynthesis</keyword>
<evidence type="ECO:0000256" key="13">
    <source>
        <dbReference type="HAMAP-Rule" id="MF_00160"/>
    </source>
</evidence>
<evidence type="ECO:0000313" key="17">
    <source>
        <dbReference type="Proteomes" id="UP001499884"/>
    </source>
</evidence>
<feature type="region of interest" description="Disordered" evidence="14">
    <location>
        <begin position="1"/>
        <end position="145"/>
    </location>
</feature>
<evidence type="ECO:0000256" key="9">
    <source>
        <dbReference type="ARBA" id="ARBA00023096"/>
    </source>
</evidence>
<feature type="binding site" evidence="13">
    <location>
        <position position="267"/>
    </location>
    <ligand>
        <name>pyridoxal 5'-phosphate</name>
        <dbReference type="ChEBI" id="CHEBI:597326"/>
    </ligand>
</feature>
<dbReference type="EC" id="2.6.1.52" evidence="13"/>
<dbReference type="Proteomes" id="UP001499884">
    <property type="component" value="Unassembled WGS sequence"/>
</dbReference>
<feature type="binding site" evidence="13">
    <location>
        <position position="209"/>
    </location>
    <ligand>
        <name>L-glutamate</name>
        <dbReference type="ChEBI" id="CHEBI:29985"/>
    </ligand>
</feature>
<dbReference type="EMBL" id="BAABEP010000030">
    <property type="protein sequence ID" value="GAA3739861.1"/>
    <property type="molecule type" value="Genomic_DNA"/>
</dbReference>
<dbReference type="NCBIfam" id="TIGR01366">
    <property type="entry name" value="serC_3"/>
    <property type="match status" value="1"/>
</dbReference>
<evidence type="ECO:0000256" key="1">
    <source>
        <dbReference type="ARBA" id="ARBA00003483"/>
    </source>
</evidence>
<sequence length="536" mass="55935">MPQSAREWPRNAGRQATSSTTAASTSRSATMPSTPARGIKETATAPPNCTDTHPESTRPSAPNDREDGPPPAGPGAPGSPGVTAGTAAPAVTGDDVEPEVKGASHHAQYSRLDKKSKVLRGHAPSHTRANTAGTRPCPRAPALPPCLTGRTRFRGICPKGYAPTVADIQIPADIKPADGRFGSGPSKVRTEAVDALAATGTSLLGTSHRQAPVKNLVGEVRDGVRELFSLPDGYEVILGNGGSTAFWDIATHGLIENKSQHLSFGEFSSKFAKAAKLAPWLAEPTVISADPGSHPEPKGEQGVDVYALTHNETSTGVAAPIARVAGADDGALVLVDATSAAAGLPVDIAQTDVYYFAPQKAFASDGGLWIGVFSPAALERAARVHGSGRHVPEFFSLPTAIDNSLKNQTYNTPALTTLFLLNEQLKWINSQGGLDFSTGRSAASARALYGWAEASKHATPFVTDPAKRSAVVGTVDFSDDIDAAAVAKALRANGIVDTEPYRKLGRNQLRVAMFPAVDPADVEALTACVDYVIDHL</sequence>
<comment type="subcellular location">
    <subcellularLocation>
        <location evidence="13">Cytoplasm</location>
    </subcellularLocation>
</comment>
<dbReference type="PANTHER" id="PTHR21152:SF40">
    <property type="entry name" value="ALANINE--GLYOXYLATE AMINOTRANSFERASE"/>
    <property type="match status" value="1"/>
</dbReference>
<feature type="modified residue" description="N6-(pyridoxal phosphate)lysine" evidence="13">
    <location>
        <position position="360"/>
    </location>
</feature>
<comment type="pathway">
    <text evidence="2 13">Amino-acid biosynthesis; L-serine biosynthesis; L-serine from 3-phospho-D-glycerate: step 2/3.</text>
</comment>
<comment type="function">
    <text evidence="1 13">Catalyzes the reversible conversion of 3-phosphohydroxypyruvate to phosphoserine and of 3-hydroxy-2-oxo-4-phosphonooxybutanoate to phosphohydroxythreonine.</text>
</comment>
<dbReference type="InterPro" id="IPR022278">
    <property type="entry name" value="Pser_aminoTfrase"/>
</dbReference>
<evidence type="ECO:0000313" key="16">
    <source>
        <dbReference type="EMBL" id="GAA3739861.1"/>
    </source>
</evidence>
<dbReference type="Pfam" id="PF00266">
    <property type="entry name" value="Aminotran_5"/>
    <property type="match status" value="1"/>
</dbReference>
<dbReference type="Gene3D" id="3.40.640.10">
    <property type="entry name" value="Type I PLP-dependent aspartate aminotransferase-like (Major domain)"/>
    <property type="match status" value="1"/>
</dbReference>
<feature type="binding site" evidence="13">
    <location>
        <position position="336"/>
    </location>
    <ligand>
        <name>pyridoxal 5'-phosphate</name>
        <dbReference type="ChEBI" id="CHEBI:597326"/>
    </ligand>
</feature>
<evidence type="ECO:0000256" key="6">
    <source>
        <dbReference type="ARBA" id="ARBA00022605"/>
    </source>
</evidence>
<feature type="domain" description="Aminotransferase class V" evidence="15">
    <location>
        <begin position="199"/>
        <end position="495"/>
    </location>
</feature>
<evidence type="ECO:0000256" key="11">
    <source>
        <dbReference type="ARBA" id="ARBA00047630"/>
    </source>
</evidence>
<evidence type="ECO:0000256" key="14">
    <source>
        <dbReference type="SAM" id="MobiDB-lite"/>
    </source>
</evidence>
<reference evidence="17" key="1">
    <citation type="journal article" date="2019" name="Int. J. Syst. Evol. Microbiol.">
        <title>The Global Catalogue of Microorganisms (GCM) 10K type strain sequencing project: providing services to taxonomists for standard genome sequencing and annotation.</title>
        <authorList>
            <consortium name="The Broad Institute Genomics Platform"/>
            <consortium name="The Broad Institute Genome Sequencing Center for Infectious Disease"/>
            <person name="Wu L."/>
            <person name="Ma J."/>
        </authorList>
    </citation>
    <scope>NUCLEOTIDE SEQUENCE [LARGE SCALE GENOMIC DNA]</scope>
    <source>
        <strain evidence="17">JCM 30846</strain>
    </source>
</reference>
<evidence type="ECO:0000256" key="10">
    <source>
        <dbReference type="ARBA" id="ARBA00023299"/>
    </source>
</evidence>
<comment type="caution">
    <text evidence="16">The sequence shown here is derived from an EMBL/GenBank/DDBJ whole genome shotgun (WGS) entry which is preliminary data.</text>
</comment>
<comment type="cofactor">
    <cofactor evidence="13">
        <name>pyridoxal 5'-phosphate</name>
        <dbReference type="ChEBI" id="CHEBI:597326"/>
    </cofactor>
    <text evidence="13">Binds 1 pyridoxal phosphate per subunit.</text>
</comment>
<feature type="binding site" evidence="13">
    <location>
        <begin position="411"/>
        <end position="412"/>
    </location>
    <ligand>
        <name>pyridoxal 5'-phosphate</name>
        <dbReference type="ChEBI" id="CHEBI:597326"/>
    </ligand>
</feature>
<comment type="catalytic activity">
    <reaction evidence="11 13">
        <text>4-(phosphooxy)-L-threonine + 2-oxoglutarate = (R)-3-hydroxy-2-oxo-4-phosphooxybutanoate + L-glutamate</text>
        <dbReference type="Rhea" id="RHEA:16573"/>
        <dbReference type="ChEBI" id="CHEBI:16810"/>
        <dbReference type="ChEBI" id="CHEBI:29985"/>
        <dbReference type="ChEBI" id="CHEBI:58452"/>
        <dbReference type="ChEBI" id="CHEBI:58538"/>
        <dbReference type="EC" id="2.6.1.52"/>
    </reaction>
</comment>
<comment type="catalytic activity">
    <reaction evidence="12 13">
        <text>O-phospho-L-serine + 2-oxoglutarate = 3-phosphooxypyruvate + L-glutamate</text>
        <dbReference type="Rhea" id="RHEA:14329"/>
        <dbReference type="ChEBI" id="CHEBI:16810"/>
        <dbReference type="ChEBI" id="CHEBI:18110"/>
        <dbReference type="ChEBI" id="CHEBI:29985"/>
        <dbReference type="ChEBI" id="CHEBI:57524"/>
        <dbReference type="EC" id="2.6.1.52"/>
    </reaction>
</comment>
<accession>A0ABP7FI62</accession>
<evidence type="ECO:0000256" key="5">
    <source>
        <dbReference type="ARBA" id="ARBA00022576"/>
    </source>
</evidence>
<evidence type="ECO:0000259" key="15">
    <source>
        <dbReference type="Pfam" id="PF00266"/>
    </source>
</evidence>
<evidence type="ECO:0000256" key="8">
    <source>
        <dbReference type="ARBA" id="ARBA00022898"/>
    </source>
</evidence>
<dbReference type="InterPro" id="IPR015424">
    <property type="entry name" value="PyrdxlP-dep_Trfase"/>
</dbReference>
<keyword evidence="8 13" id="KW-0663">Pyridoxal phosphate</keyword>
<gene>
    <name evidence="13" type="primary">serC</name>
    <name evidence="16" type="ORF">GCM10023082_41160</name>
</gene>
<comment type="subunit">
    <text evidence="13">Homodimer.</text>
</comment>
<comment type="similarity">
    <text evidence="3 13">Belongs to the class-V pyridoxal-phosphate-dependent aminotransferase family. SerC subfamily.</text>
</comment>
<evidence type="ECO:0000256" key="4">
    <source>
        <dbReference type="ARBA" id="ARBA00022490"/>
    </source>
</evidence>
<name>A0ABP7FI62_9ACTN</name>
<dbReference type="HAMAP" id="MF_00160">
    <property type="entry name" value="SerC_aminotrans_5"/>
    <property type="match status" value="1"/>
</dbReference>
<proteinExistence type="inferred from homology"/>
<comment type="pathway">
    <text evidence="13">Cofactor biosynthesis; pyridoxine 5'-phosphate biosynthesis; pyridoxine 5'-phosphate from D-erythrose 4-phosphate: step 3/5.</text>
</comment>
<keyword evidence="6 13" id="KW-0028">Amino-acid biosynthesis</keyword>
<evidence type="ECO:0000256" key="2">
    <source>
        <dbReference type="ARBA" id="ARBA00005099"/>
    </source>
</evidence>
<dbReference type="PANTHER" id="PTHR21152">
    <property type="entry name" value="AMINOTRANSFERASE CLASS V"/>
    <property type="match status" value="1"/>
</dbReference>
<evidence type="ECO:0000256" key="12">
    <source>
        <dbReference type="ARBA" id="ARBA00049007"/>
    </source>
</evidence>
<evidence type="ECO:0000256" key="7">
    <source>
        <dbReference type="ARBA" id="ARBA00022679"/>
    </source>
</evidence>
<keyword evidence="5 13" id="KW-0032">Aminotransferase</keyword>
<dbReference type="InterPro" id="IPR015422">
    <property type="entry name" value="PyrdxlP-dep_Trfase_small"/>
</dbReference>
<feature type="binding site" evidence="13">
    <location>
        <position position="313"/>
    </location>
    <ligand>
        <name>pyridoxal 5'-phosphate</name>
        <dbReference type="ChEBI" id="CHEBI:597326"/>
    </ligand>
</feature>
<dbReference type="SUPFAM" id="SSF53383">
    <property type="entry name" value="PLP-dependent transferases"/>
    <property type="match status" value="1"/>
</dbReference>
<feature type="compositionally biased region" description="Low complexity" evidence="14">
    <location>
        <begin position="79"/>
        <end position="93"/>
    </location>
</feature>
<organism evidence="16 17">
    <name type="scientific">Streptomyces tremellae</name>
    <dbReference type="NCBI Taxonomy" id="1124239"/>
    <lineage>
        <taxon>Bacteria</taxon>
        <taxon>Bacillati</taxon>
        <taxon>Actinomycetota</taxon>
        <taxon>Actinomycetes</taxon>
        <taxon>Kitasatosporales</taxon>
        <taxon>Streptomycetaceae</taxon>
        <taxon>Streptomyces</taxon>
    </lineage>
</organism>
<keyword evidence="17" id="KW-1185">Reference proteome</keyword>
<dbReference type="InterPro" id="IPR015421">
    <property type="entry name" value="PyrdxlP-dep_Trfase_major"/>
</dbReference>
<evidence type="ECO:0000256" key="3">
    <source>
        <dbReference type="ARBA" id="ARBA00006904"/>
    </source>
</evidence>
<keyword evidence="7 13" id="KW-0808">Transferase</keyword>
<dbReference type="InterPro" id="IPR006272">
    <property type="entry name" value="Pser_aminoTfrase_mycobac"/>
</dbReference>
<comment type="caution">
    <text evidence="13">Lacks conserved residue(s) required for the propagation of feature annotation.</text>
</comment>
<protein>
    <recommendedName>
        <fullName evidence="13">Phosphoserine aminotransferase</fullName>
        <ecNumber evidence="13">2.6.1.52</ecNumber>
    </recommendedName>
    <alternativeName>
        <fullName evidence="13">Phosphohydroxythreonine aminotransferase</fullName>
        <shortName evidence="13">PSAT</shortName>
    </alternativeName>
</protein>
<keyword evidence="9 13" id="KW-0664">Pyridoxine biosynthesis</keyword>